<feature type="coiled-coil region" evidence="1">
    <location>
        <begin position="85"/>
        <end position="112"/>
    </location>
</feature>
<proteinExistence type="predicted"/>
<dbReference type="EMBL" id="LN852737">
    <property type="protein sequence ID" value="CRY93678.1"/>
    <property type="molecule type" value="Genomic_DNA"/>
</dbReference>
<evidence type="ECO:0000256" key="2">
    <source>
        <dbReference type="SAM" id="Phobius"/>
    </source>
</evidence>
<dbReference type="AlphaFoldDB" id="A0A0H5PVQ5"/>
<protein>
    <submittedName>
        <fullName evidence="3">Uncharacterized protein</fullName>
    </submittedName>
</protein>
<dbReference type="GO" id="GO:0006355">
    <property type="term" value="P:regulation of DNA-templated transcription"/>
    <property type="evidence" value="ECO:0007669"/>
    <property type="project" value="InterPro"/>
</dbReference>
<keyword evidence="2" id="KW-0812">Transmembrane</keyword>
<keyword evidence="1" id="KW-0175">Coiled coil</keyword>
<accession>A0A0H5PVQ5</accession>
<keyword evidence="2" id="KW-1133">Transmembrane helix</keyword>
<sequence length="152" mass="17574">MESRKTTTISFRIDDELKKKLLDASERENKTITVKAKEALTEYLEINPIRGMIKNTNLEIHKTDLDITGKIKKWKGAFDTEYIGILENQKLLDNYHQKIKQLTEQIENKTTKPINQNVKPTENLTVKLCLFSLGIIAINSLITGAFFVYFLR</sequence>
<evidence type="ECO:0000256" key="1">
    <source>
        <dbReference type="SAM" id="Coils"/>
    </source>
</evidence>
<name>A0A0H5PVQ5_9ZZZZ</name>
<dbReference type="InterPro" id="IPR010985">
    <property type="entry name" value="Ribbon_hlx_hlx"/>
</dbReference>
<geneLocation type="plasmid" evidence="3">
    <name>pRGFK0045</name>
</geneLocation>
<dbReference type="SUPFAM" id="SSF47598">
    <property type="entry name" value="Ribbon-helix-helix"/>
    <property type="match status" value="1"/>
</dbReference>
<reference evidence="3" key="1">
    <citation type="submission" date="2015-06" db="EMBL/GenBank/DDBJ databases">
        <authorList>
            <person name="Joergensen T."/>
        </authorList>
    </citation>
    <scope>NUCLEOTIDE SEQUENCE</scope>
    <source>
        <plasmid evidence="3">pRGFK0045</plasmid>
    </source>
</reference>
<keyword evidence="3" id="KW-0614">Plasmid</keyword>
<organism evidence="3">
    <name type="scientific">uncultured prokaryote</name>
    <dbReference type="NCBI Taxonomy" id="198431"/>
    <lineage>
        <taxon>unclassified sequences</taxon>
        <taxon>environmental samples</taxon>
    </lineage>
</organism>
<evidence type="ECO:0000313" key="3">
    <source>
        <dbReference type="EMBL" id="CRY93678.1"/>
    </source>
</evidence>
<feature type="transmembrane region" description="Helical" evidence="2">
    <location>
        <begin position="128"/>
        <end position="151"/>
    </location>
</feature>
<keyword evidence="2" id="KW-0472">Membrane</keyword>
<reference evidence="3" key="2">
    <citation type="submission" date="2015-07" db="EMBL/GenBank/DDBJ databases">
        <title>Plasmids, circular viruses and viroids from rat gut.</title>
        <authorList>
            <person name="Jorgensen T.J."/>
            <person name="Hansen M.A."/>
            <person name="Xu Z."/>
            <person name="Tabak M.A."/>
            <person name="Sorensen S.J."/>
            <person name="Hansen L.H."/>
        </authorList>
    </citation>
    <scope>NUCLEOTIDE SEQUENCE</scope>
    <source>
        <plasmid evidence="3">pRGFK0045</plasmid>
    </source>
</reference>